<evidence type="ECO:0000313" key="1">
    <source>
        <dbReference type="EMBL" id="VDN19187.1"/>
    </source>
</evidence>
<proteinExistence type="predicted"/>
<dbReference type="OrthoDB" id="5600252at2759"/>
<sequence>MYTDMCLGMMKNILRMRPDMKLVVIASATLDPDLFLNYFAEFGAQKLEIRGRQFPIRVHYEPPKSDSAG</sequence>
<keyword evidence="2" id="KW-1185">Reference proteome</keyword>
<dbReference type="EMBL" id="UYRT01078772">
    <property type="protein sequence ID" value="VDN19187.1"/>
    <property type="molecule type" value="Genomic_DNA"/>
</dbReference>
<evidence type="ECO:0000313" key="3">
    <source>
        <dbReference type="WBParaSite" id="GPUH_0001175801-mRNA-1"/>
    </source>
</evidence>
<protein>
    <submittedName>
        <fullName evidence="3">Response regulatory domain-containing protein</fullName>
    </submittedName>
</protein>
<reference evidence="3" key="1">
    <citation type="submission" date="2016-06" db="UniProtKB">
        <authorList>
            <consortium name="WormBaseParasite"/>
        </authorList>
    </citation>
    <scope>IDENTIFICATION</scope>
</reference>
<dbReference type="Proteomes" id="UP000271098">
    <property type="component" value="Unassembled WGS sequence"/>
</dbReference>
<dbReference type="WBParaSite" id="GPUH_0001175801-mRNA-1">
    <property type="protein sequence ID" value="GPUH_0001175801-mRNA-1"/>
    <property type="gene ID" value="GPUH_0001175801"/>
</dbReference>
<dbReference type="Gene3D" id="3.40.50.300">
    <property type="entry name" value="P-loop containing nucleotide triphosphate hydrolases"/>
    <property type="match status" value="1"/>
</dbReference>
<accession>A0A183DSQ3</accession>
<organism evidence="3">
    <name type="scientific">Gongylonema pulchrum</name>
    <dbReference type="NCBI Taxonomy" id="637853"/>
    <lineage>
        <taxon>Eukaryota</taxon>
        <taxon>Metazoa</taxon>
        <taxon>Ecdysozoa</taxon>
        <taxon>Nematoda</taxon>
        <taxon>Chromadorea</taxon>
        <taxon>Rhabditida</taxon>
        <taxon>Spirurina</taxon>
        <taxon>Spiruromorpha</taxon>
        <taxon>Spiruroidea</taxon>
        <taxon>Gongylonematidae</taxon>
        <taxon>Gongylonema</taxon>
    </lineage>
</organism>
<gene>
    <name evidence="1" type="ORF">GPUH_LOCUS11744</name>
</gene>
<evidence type="ECO:0000313" key="2">
    <source>
        <dbReference type="Proteomes" id="UP000271098"/>
    </source>
</evidence>
<reference evidence="1 2" key="2">
    <citation type="submission" date="2018-11" db="EMBL/GenBank/DDBJ databases">
        <authorList>
            <consortium name="Pathogen Informatics"/>
        </authorList>
    </citation>
    <scope>NUCLEOTIDE SEQUENCE [LARGE SCALE GENOMIC DNA]</scope>
</reference>
<dbReference type="InterPro" id="IPR027417">
    <property type="entry name" value="P-loop_NTPase"/>
</dbReference>
<name>A0A183DSQ3_9BILA</name>
<dbReference type="AlphaFoldDB" id="A0A183DSQ3"/>